<protein>
    <submittedName>
        <fullName evidence="2">Uncharacterized protein</fullName>
    </submittedName>
</protein>
<feature type="compositionally biased region" description="Low complexity" evidence="1">
    <location>
        <begin position="37"/>
        <end position="56"/>
    </location>
</feature>
<evidence type="ECO:0000313" key="2">
    <source>
        <dbReference type="EMBL" id="KAK4826319.1"/>
    </source>
</evidence>
<feature type="compositionally biased region" description="Basic residues" evidence="1">
    <location>
        <begin position="78"/>
        <end position="91"/>
    </location>
</feature>
<dbReference type="AlphaFoldDB" id="A0AAN7NI79"/>
<evidence type="ECO:0000256" key="1">
    <source>
        <dbReference type="SAM" id="MobiDB-lite"/>
    </source>
</evidence>
<dbReference type="EMBL" id="JAUNZN010000002">
    <property type="protein sequence ID" value="KAK4826319.1"/>
    <property type="molecule type" value="Genomic_DNA"/>
</dbReference>
<keyword evidence="3" id="KW-1185">Reference proteome</keyword>
<organism evidence="2 3">
    <name type="scientific">Mycteria americana</name>
    <name type="common">Wood stork</name>
    <dbReference type="NCBI Taxonomy" id="33587"/>
    <lineage>
        <taxon>Eukaryota</taxon>
        <taxon>Metazoa</taxon>
        <taxon>Chordata</taxon>
        <taxon>Craniata</taxon>
        <taxon>Vertebrata</taxon>
        <taxon>Euteleostomi</taxon>
        <taxon>Archelosauria</taxon>
        <taxon>Archosauria</taxon>
        <taxon>Dinosauria</taxon>
        <taxon>Saurischia</taxon>
        <taxon>Theropoda</taxon>
        <taxon>Coelurosauria</taxon>
        <taxon>Aves</taxon>
        <taxon>Neognathae</taxon>
        <taxon>Neoaves</taxon>
        <taxon>Aequornithes</taxon>
        <taxon>Ciconiiformes</taxon>
        <taxon>Ciconiidae</taxon>
        <taxon>Mycteria</taxon>
    </lineage>
</organism>
<name>A0AAN7NI79_MYCAM</name>
<feature type="region of interest" description="Disordered" evidence="1">
    <location>
        <begin position="1"/>
        <end position="91"/>
    </location>
</feature>
<proteinExistence type="predicted"/>
<feature type="region of interest" description="Disordered" evidence="1">
    <location>
        <begin position="201"/>
        <end position="242"/>
    </location>
</feature>
<gene>
    <name evidence="2" type="ORF">QYF61_007404</name>
</gene>
<comment type="caution">
    <text evidence="2">The sequence shown here is derived from an EMBL/GenBank/DDBJ whole genome shotgun (WGS) entry which is preliminary data.</text>
</comment>
<dbReference type="Proteomes" id="UP001333110">
    <property type="component" value="Unassembled WGS sequence"/>
</dbReference>
<accession>A0AAN7NI79</accession>
<evidence type="ECO:0000313" key="3">
    <source>
        <dbReference type="Proteomes" id="UP001333110"/>
    </source>
</evidence>
<reference evidence="2 3" key="1">
    <citation type="journal article" date="2023" name="J. Hered.">
        <title>Chromosome-level genome of the wood stork (Mycteria americana) provides insight into avian chromosome evolution.</title>
        <authorList>
            <person name="Flamio R. Jr."/>
            <person name="Ramstad K.M."/>
        </authorList>
    </citation>
    <scope>NUCLEOTIDE SEQUENCE [LARGE SCALE GENOMIC DNA]</scope>
    <source>
        <strain evidence="2">JAX WOST 10</strain>
    </source>
</reference>
<sequence length="242" mass="26140">MPPPWRGAGVGSAQPRFCAQPRPAVAPRPERLRTLQRTAPHRTAPPRTAPHRTAPPRTAPRRTAPPRPAPRCTAPHRTAPRRTAPHRTAPRRPALRLAAGAELQQAKQSQLPQPLLIRLLLQTLHQLRCPSLDTLQHLNVSLVVGGPKLNTVLEGLMPRTPLQTSRTGFSVSWVFTCSSAEPRSWPPSACLKLKDSSASSVYVMETDESQGGAERPLHFGSLAEVQQSPSDPPPEPGGALGG</sequence>